<dbReference type="PROSITE" id="PS52015">
    <property type="entry name" value="TONB_CTD"/>
    <property type="match status" value="1"/>
</dbReference>
<keyword evidence="5" id="KW-0997">Cell inner membrane</keyword>
<dbReference type="GO" id="GO:0098797">
    <property type="term" value="C:plasma membrane protein complex"/>
    <property type="evidence" value="ECO:0007669"/>
    <property type="project" value="TreeGrafter"/>
</dbReference>
<feature type="domain" description="TonB C-terminal" evidence="11">
    <location>
        <begin position="208"/>
        <end position="299"/>
    </location>
</feature>
<keyword evidence="4" id="KW-1003">Cell membrane</keyword>
<comment type="caution">
    <text evidence="12">The sequence shown here is derived from an EMBL/GenBank/DDBJ whole genome shotgun (WGS) entry which is preliminary data.</text>
</comment>
<evidence type="ECO:0000256" key="1">
    <source>
        <dbReference type="ARBA" id="ARBA00004383"/>
    </source>
</evidence>
<keyword evidence="6" id="KW-0812">Transmembrane</keyword>
<dbReference type="PATRIC" id="fig|875330.6.peg.2718"/>
<evidence type="ECO:0000256" key="7">
    <source>
        <dbReference type="ARBA" id="ARBA00022927"/>
    </source>
</evidence>
<dbReference type="HOGENOM" id="CLU_929122_0_0_6"/>
<organism evidence="12 13">
    <name type="scientific">Pseudomonas savastanoi pv. glycinea str. race 4</name>
    <dbReference type="NCBI Taxonomy" id="875330"/>
    <lineage>
        <taxon>Bacteria</taxon>
        <taxon>Pseudomonadati</taxon>
        <taxon>Pseudomonadota</taxon>
        <taxon>Gammaproteobacteria</taxon>
        <taxon>Pseudomonadales</taxon>
        <taxon>Pseudomonadaceae</taxon>
        <taxon>Pseudomonas</taxon>
    </lineage>
</organism>
<comment type="subcellular location">
    <subcellularLocation>
        <location evidence="1">Cell inner membrane</location>
        <topology evidence="1">Single-pass membrane protein</topology>
        <orientation evidence="1">Periplasmic side</orientation>
    </subcellularLocation>
</comment>
<feature type="compositionally biased region" description="Low complexity" evidence="10">
    <location>
        <begin position="163"/>
        <end position="192"/>
    </location>
</feature>
<dbReference type="Gene3D" id="3.30.1150.10">
    <property type="match status" value="1"/>
</dbReference>
<name>F3C615_PSESG</name>
<evidence type="ECO:0000256" key="9">
    <source>
        <dbReference type="ARBA" id="ARBA00023136"/>
    </source>
</evidence>
<dbReference type="EMBL" id="ADWY01000715">
    <property type="protein sequence ID" value="EGH14172.1"/>
    <property type="molecule type" value="Genomic_DNA"/>
</dbReference>
<evidence type="ECO:0000256" key="6">
    <source>
        <dbReference type="ARBA" id="ARBA00022692"/>
    </source>
</evidence>
<dbReference type="GO" id="GO:0015031">
    <property type="term" value="P:protein transport"/>
    <property type="evidence" value="ECO:0007669"/>
    <property type="project" value="UniProtKB-KW"/>
</dbReference>
<comment type="similarity">
    <text evidence="2">Belongs to the TonB family.</text>
</comment>
<dbReference type="SUPFAM" id="SSF74653">
    <property type="entry name" value="TolA/TonB C-terminal domain"/>
    <property type="match status" value="1"/>
</dbReference>
<evidence type="ECO:0000256" key="10">
    <source>
        <dbReference type="SAM" id="MobiDB-lite"/>
    </source>
</evidence>
<dbReference type="InterPro" id="IPR051045">
    <property type="entry name" value="TonB-dependent_transducer"/>
</dbReference>
<evidence type="ECO:0000256" key="5">
    <source>
        <dbReference type="ARBA" id="ARBA00022519"/>
    </source>
</evidence>
<evidence type="ECO:0000256" key="8">
    <source>
        <dbReference type="ARBA" id="ARBA00022989"/>
    </source>
</evidence>
<keyword evidence="9" id="KW-0472">Membrane</keyword>
<protein>
    <submittedName>
        <fullName evidence="12">TonB domain-containing protein</fullName>
    </submittedName>
</protein>
<evidence type="ECO:0000259" key="11">
    <source>
        <dbReference type="PROSITE" id="PS52015"/>
    </source>
</evidence>
<feature type="compositionally biased region" description="Low complexity" evidence="10">
    <location>
        <begin position="122"/>
        <end position="133"/>
    </location>
</feature>
<evidence type="ECO:0000313" key="12">
    <source>
        <dbReference type="EMBL" id="EGH14172.1"/>
    </source>
</evidence>
<dbReference type="Proteomes" id="UP000005466">
    <property type="component" value="Unassembled WGS sequence"/>
</dbReference>
<dbReference type="GO" id="GO:0031992">
    <property type="term" value="F:energy transducer activity"/>
    <property type="evidence" value="ECO:0007669"/>
    <property type="project" value="TreeGrafter"/>
</dbReference>
<feature type="region of interest" description="Disordered" evidence="10">
    <location>
        <begin position="113"/>
        <end position="233"/>
    </location>
</feature>
<keyword evidence="8" id="KW-1133">Transmembrane helix</keyword>
<keyword evidence="3" id="KW-0813">Transport</keyword>
<keyword evidence="7" id="KW-0653">Protein transport</keyword>
<gene>
    <name evidence="12" type="ORF">Pgy4_15774</name>
</gene>
<evidence type="ECO:0000313" key="13">
    <source>
        <dbReference type="Proteomes" id="UP000005466"/>
    </source>
</evidence>
<feature type="compositionally biased region" description="Low complexity" evidence="10">
    <location>
        <begin position="142"/>
        <end position="153"/>
    </location>
</feature>
<dbReference type="PANTHER" id="PTHR33446">
    <property type="entry name" value="PROTEIN TONB-RELATED"/>
    <property type="match status" value="1"/>
</dbReference>
<sequence length="299" mass="31183">ASARFLKPFESGTPLFISSRIGDVMPALLLSRRPPQPCRDDLLPALPAGRFDAPAVPLPAIAVPRIGMRHVALACVIALAVHAAGFLWFRNSAPAQPLPPITRPMPIAMQMVARPTPPAPATPAAAAPAVEQPTAPPPVIPAEPAKPLAAAPKPETPRPQPAKPQAKPQQKAQQQVAEKQAPAAAPQSIPAQQPMPAPPASSEPPATAPIGRAGYLNNPPPVYPPAAAKRHQQGTTLLRVHVLASGRPDQIEVAQSSGFSALDDAARAAVRQWSFTPAKRGNSPVDGWVNVPLAFTLAP</sequence>
<dbReference type="InterPro" id="IPR006260">
    <property type="entry name" value="TonB/TolA_C"/>
</dbReference>
<evidence type="ECO:0000256" key="4">
    <source>
        <dbReference type="ARBA" id="ARBA00022475"/>
    </source>
</evidence>
<accession>F3C615</accession>
<dbReference type="AlphaFoldDB" id="F3C615"/>
<dbReference type="PANTHER" id="PTHR33446:SF2">
    <property type="entry name" value="PROTEIN TONB"/>
    <property type="match status" value="1"/>
</dbReference>
<feature type="compositionally biased region" description="Pro residues" evidence="10">
    <location>
        <begin position="193"/>
        <end position="202"/>
    </location>
</feature>
<dbReference type="InterPro" id="IPR037682">
    <property type="entry name" value="TonB_C"/>
</dbReference>
<proteinExistence type="inferred from homology"/>
<reference evidence="12 13" key="1">
    <citation type="journal article" date="2011" name="PLoS Pathog.">
        <title>Dynamic evolution of pathogenicity revealed by sequencing and comparative genomics of 19 Pseudomonas syringae isolates.</title>
        <authorList>
            <person name="Baltrus D.A."/>
            <person name="Nishimura M.T."/>
            <person name="Romanchuk A."/>
            <person name="Chang J.H."/>
            <person name="Mukhtar M.S."/>
            <person name="Cherkis K."/>
            <person name="Roach J."/>
            <person name="Grant S.R."/>
            <person name="Jones C.D."/>
            <person name="Dangl J.L."/>
        </authorList>
    </citation>
    <scope>NUCLEOTIDE SEQUENCE [LARGE SCALE GENOMIC DNA]</scope>
    <source>
        <strain evidence="13">race 4</strain>
    </source>
</reference>
<dbReference type="Pfam" id="PF03544">
    <property type="entry name" value="TonB_C"/>
    <property type="match status" value="1"/>
</dbReference>
<evidence type="ECO:0000256" key="3">
    <source>
        <dbReference type="ARBA" id="ARBA00022448"/>
    </source>
</evidence>
<dbReference type="GO" id="GO:0055085">
    <property type="term" value="P:transmembrane transport"/>
    <property type="evidence" value="ECO:0007669"/>
    <property type="project" value="InterPro"/>
</dbReference>
<feature type="non-terminal residue" evidence="12">
    <location>
        <position position="1"/>
    </location>
</feature>
<evidence type="ECO:0000256" key="2">
    <source>
        <dbReference type="ARBA" id="ARBA00006555"/>
    </source>
</evidence>
<dbReference type="NCBIfam" id="TIGR01352">
    <property type="entry name" value="tonB_Cterm"/>
    <property type="match status" value="1"/>
</dbReference>